<dbReference type="Gene3D" id="1.20.120.620">
    <property type="entry name" value="Backbone structure of the membrane domain of e. Coli histidine kinase receptor kdpd"/>
    <property type="match status" value="1"/>
</dbReference>
<proteinExistence type="predicted"/>
<evidence type="ECO:0000256" key="6">
    <source>
        <dbReference type="ARBA" id="ARBA00022692"/>
    </source>
</evidence>
<dbReference type="InterPro" id="IPR003594">
    <property type="entry name" value="HATPase_dom"/>
</dbReference>
<dbReference type="InterPro" id="IPR036890">
    <property type="entry name" value="HATPase_C_sf"/>
</dbReference>
<dbReference type="Gene3D" id="3.30.565.10">
    <property type="entry name" value="Histidine kinase-like ATPase, C-terminal domain"/>
    <property type="match status" value="1"/>
</dbReference>
<evidence type="ECO:0000313" key="18">
    <source>
        <dbReference type="Proteomes" id="UP000826462"/>
    </source>
</evidence>
<dbReference type="CDD" id="cd00082">
    <property type="entry name" value="HisKA"/>
    <property type="match status" value="1"/>
</dbReference>
<evidence type="ECO:0000256" key="5">
    <source>
        <dbReference type="ARBA" id="ARBA00022679"/>
    </source>
</evidence>
<dbReference type="Gene3D" id="1.10.287.130">
    <property type="match status" value="1"/>
</dbReference>
<dbReference type="InterPro" id="IPR013655">
    <property type="entry name" value="PAS_fold_3"/>
</dbReference>
<evidence type="ECO:0000259" key="15">
    <source>
        <dbReference type="PROSITE" id="PS50112"/>
    </source>
</evidence>
<evidence type="ECO:0000256" key="1">
    <source>
        <dbReference type="ARBA" id="ARBA00000085"/>
    </source>
</evidence>
<dbReference type="Gene3D" id="3.30.450.20">
    <property type="entry name" value="PAS domain"/>
    <property type="match status" value="1"/>
</dbReference>
<evidence type="ECO:0000256" key="7">
    <source>
        <dbReference type="ARBA" id="ARBA00022741"/>
    </source>
</evidence>
<dbReference type="Pfam" id="PF13493">
    <property type="entry name" value="DUF4118"/>
    <property type="match status" value="1"/>
</dbReference>
<dbReference type="SMART" id="SM00387">
    <property type="entry name" value="HATPase_c"/>
    <property type="match status" value="1"/>
</dbReference>
<dbReference type="SMART" id="SM00388">
    <property type="entry name" value="HisKA"/>
    <property type="match status" value="1"/>
</dbReference>
<organism evidence="17 18">
    <name type="scientific">Paraburkholderia edwinii</name>
    <dbReference type="NCBI Taxonomy" id="2861782"/>
    <lineage>
        <taxon>Bacteria</taxon>
        <taxon>Pseudomonadati</taxon>
        <taxon>Pseudomonadota</taxon>
        <taxon>Betaproteobacteria</taxon>
        <taxon>Burkholderiales</taxon>
        <taxon>Burkholderiaceae</taxon>
        <taxon>Paraburkholderia</taxon>
    </lineage>
</organism>
<protein>
    <recommendedName>
        <fullName evidence="3">histidine kinase</fullName>
        <ecNumber evidence="3">2.7.13.3</ecNumber>
    </recommendedName>
</protein>
<feature type="domain" description="Histidine kinase" evidence="14">
    <location>
        <begin position="260"/>
        <end position="480"/>
    </location>
</feature>
<keyword evidence="7" id="KW-0547">Nucleotide-binding</keyword>
<evidence type="ECO:0000259" key="14">
    <source>
        <dbReference type="PROSITE" id="PS50109"/>
    </source>
</evidence>
<evidence type="ECO:0000313" key="17">
    <source>
        <dbReference type="EMBL" id="QYD66937.1"/>
    </source>
</evidence>
<dbReference type="InterPro" id="IPR004358">
    <property type="entry name" value="Sig_transdc_His_kin-like_C"/>
</dbReference>
<dbReference type="InterPro" id="IPR025201">
    <property type="entry name" value="KdpD_TM"/>
</dbReference>
<sequence>MVSQSAYSYSTAITGLRRYAIALLLTACAAVLAWITKAHVSCFLLALIMSSVYGGRAAGFVTLASSLVAFTLLIGPPPAHGLSIHDIPRLIVFAIVSLIVNDLITSKRHTQTTVREQALRNAIDGIPCMVVVSDAEGCMQYANRQLLNFVGKPASELADGGCMQLLHPDDAPRVIAERRRCEAAGVALTTTYRLRRHDGEYRWIETRMQPLRDARDHIVRWYGVHVDVHDSMTTANALRDTQAQLSRASQVATVAELSASIAHEVNQPIAAMVTNGHACLNWLRAKEPNLEHAMSAAERIVRDGTTAAEVIRRIRALFRQAPPVIAAFDINATVGEVIELKRGELRQHDVALELDLDATLPMLNADRLQIQQTLFNLVDNAIDALLQVAPERRRLSIRTRREARDAQNDGDHLLIEVRDHGPGLHDADRIFQPFFTTKQDGMGIGLAICQSIVDAHGGRLWASNHAGTGATLHIRLPFAHALSDMTLIAPIAPIGPLTPIPVAQIYGSAR</sequence>
<dbReference type="PROSITE" id="PS50112">
    <property type="entry name" value="PAS"/>
    <property type="match status" value="1"/>
</dbReference>
<evidence type="ECO:0000256" key="12">
    <source>
        <dbReference type="ARBA" id="ARBA00023136"/>
    </source>
</evidence>
<evidence type="ECO:0000256" key="10">
    <source>
        <dbReference type="ARBA" id="ARBA00022989"/>
    </source>
</evidence>
<comment type="subcellular location">
    <subcellularLocation>
        <location evidence="2">Membrane</location>
        <topology evidence="2">Multi-pass membrane protein</topology>
    </subcellularLocation>
</comment>
<keyword evidence="8" id="KW-0418">Kinase</keyword>
<dbReference type="EMBL" id="CP080095">
    <property type="protein sequence ID" value="QYD66937.1"/>
    <property type="molecule type" value="Genomic_DNA"/>
</dbReference>
<evidence type="ECO:0000256" key="9">
    <source>
        <dbReference type="ARBA" id="ARBA00022840"/>
    </source>
</evidence>
<dbReference type="SUPFAM" id="SSF55785">
    <property type="entry name" value="PYP-like sensor domain (PAS domain)"/>
    <property type="match status" value="1"/>
</dbReference>
<dbReference type="Pfam" id="PF02518">
    <property type="entry name" value="HATPase_c"/>
    <property type="match status" value="1"/>
</dbReference>
<keyword evidence="12 13" id="KW-0472">Membrane</keyword>
<dbReference type="CDD" id="cd00130">
    <property type="entry name" value="PAS"/>
    <property type="match status" value="1"/>
</dbReference>
<keyword evidence="4" id="KW-0597">Phosphoprotein</keyword>
<dbReference type="PROSITE" id="PS50113">
    <property type="entry name" value="PAC"/>
    <property type="match status" value="1"/>
</dbReference>
<dbReference type="EC" id="2.7.13.3" evidence="3"/>
<evidence type="ECO:0000256" key="4">
    <source>
        <dbReference type="ARBA" id="ARBA00022553"/>
    </source>
</evidence>
<dbReference type="SMART" id="SM00086">
    <property type="entry name" value="PAC"/>
    <property type="match status" value="1"/>
</dbReference>
<dbReference type="InterPro" id="IPR035965">
    <property type="entry name" value="PAS-like_dom_sf"/>
</dbReference>
<dbReference type="PRINTS" id="PR00344">
    <property type="entry name" value="BCTRLSENSOR"/>
</dbReference>
<dbReference type="Pfam" id="PF08447">
    <property type="entry name" value="PAS_3"/>
    <property type="match status" value="1"/>
</dbReference>
<feature type="transmembrane region" description="Helical" evidence="13">
    <location>
        <begin position="20"/>
        <end position="45"/>
    </location>
</feature>
<dbReference type="NCBIfam" id="TIGR00229">
    <property type="entry name" value="sensory_box"/>
    <property type="match status" value="1"/>
</dbReference>
<keyword evidence="5" id="KW-0808">Transferase</keyword>
<evidence type="ECO:0000256" key="2">
    <source>
        <dbReference type="ARBA" id="ARBA00004141"/>
    </source>
</evidence>
<comment type="catalytic activity">
    <reaction evidence="1">
        <text>ATP + protein L-histidine = ADP + protein N-phospho-L-histidine.</text>
        <dbReference type="EC" id="2.7.13.3"/>
    </reaction>
</comment>
<dbReference type="SMART" id="SM00091">
    <property type="entry name" value="PAS"/>
    <property type="match status" value="1"/>
</dbReference>
<reference evidence="17 18" key="1">
    <citation type="submission" date="2021-07" db="EMBL/GenBank/DDBJ databases">
        <title>Paraburkholderia edwinii protects Aspergillus sp. from phenazines by acting as a toxin sponge.</title>
        <authorList>
            <person name="Dahlstrom K.M."/>
            <person name="Newman D.K."/>
        </authorList>
    </citation>
    <scope>NUCLEOTIDE SEQUENCE [LARGE SCALE GENOMIC DNA]</scope>
    <source>
        <strain evidence="17 18">Pe01</strain>
    </source>
</reference>
<dbReference type="RefSeq" id="WP_219795931.1">
    <property type="nucleotide sequence ID" value="NZ_CP080095.1"/>
</dbReference>
<keyword evidence="9" id="KW-0067">ATP-binding</keyword>
<dbReference type="PANTHER" id="PTHR43065:SF10">
    <property type="entry name" value="PEROXIDE STRESS-ACTIVATED HISTIDINE KINASE MAK3"/>
    <property type="match status" value="1"/>
</dbReference>
<dbReference type="InterPro" id="IPR000700">
    <property type="entry name" value="PAS-assoc_C"/>
</dbReference>
<dbReference type="Proteomes" id="UP000826462">
    <property type="component" value="Chromosome 1"/>
</dbReference>
<dbReference type="SUPFAM" id="SSF55874">
    <property type="entry name" value="ATPase domain of HSP90 chaperone/DNA topoisomerase II/histidine kinase"/>
    <property type="match status" value="1"/>
</dbReference>
<evidence type="ECO:0000256" key="3">
    <source>
        <dbReference type="ARBA" id="ARBA00012438"/>
    </source>
</evidence>
<keyword evidence="18" id="KW-1185">Reference proteome</keyword>
<dbReference type="InterPro" id="IPR000014">
    <property type="entry name" value="PAS"/>
</dbReference>
<name>A0ABX8UFF9_9BURK</name>
<dbReference type="PROSITE" id="PS50109">
    <property type="entry name" value="HIS_KIN"/>
    <property type="match status" value="1"/>
</dbReference>
<keyword evidence="10 13" id="KW-1133">Transmembrane helix</keyword>
<gene>
    <name evidence="17" type="ORF">KZJ38_10920</name>
</gene>
<feature type="domain" description="PAC" evidence="16">
    <location>
        <begin position="188"/>
        <end position="240"/>
    </location>
</feature>
<evidence type="ECO:0000256" key="13">
    <source>
        <dbReference type="SAM" id="Phobius"/>
    </source>
</evidence>
<accession>A0ABX8UFF9</accession>
<feature type="domain" description="PAS" evidence="15">
    <location>
        <begin position="115"/>
        <end position="174"/>
    </location>
</feature>
<dbReference type="InterPro" id="IPR001610">
    <property type="entry name" value="PAC"/>
</dbReference>
<dbReference type="InterPro" id="IPR003661">
    <property type="entry name" value="HisK_dim/P_dom"/>
</dbReference>
<keyword evidence="11" id="KW-0902">Two-component regulatory system</keyword>
<evidence type="ECO:0000256" key="8">
    <source>
        <dbReference type="ARBA" id="ARBA00022777"/>
    </source>
</evidence>
<evidence type="ECO:0000256" key="11">
    <source>
        <dbReference type="ARBA" id="ARBA00023012"/>
    </source>
</evidence>
<keyword evidence="6 13" id="KW-0812">Transmembrane</keyword>
<dbReference type="PANTHER" id="PTHR43065">
    <property type="entry name" value="SENSOR HISTIDINE KINASE"/>
    <property type="match status" value="1"/>
</dbReference>
<dbReference type="InterPro" id="IPR005467">
    <property type="entry name" value="His_kinase_dom"/>
</dbReference>
<evidence type="ECO:0000259" key="16">
    <source>
        <dbReference type="PROSITE" id="PS50113"/>
    </source>
</evidence>
<dbReference type="InterPro" id="IPR038318">
    <property type="entry name" value="KdpD_sf"/>
</dbReference>